<sequence length="219" mass="23593">MSTLIVIAKTPVPGRVKTRLTPPFSPREAALLAAAALEDTLHAVAETEAGHRLLVLDGEPRASWSRSFTVVPQVQGPLDRRLAAAFEAAALRDPGPVLLVGMDTPQISPELLTACLPADSEDATLGMADDGGFWCLGFRSPRRHDLKGLLYDVPMSTDHTGADQLWRLQEAGLRVRSAPTLRDVDLAQDAAHVADLVPDSRFGTRFHVLRRRLGAPVGS</sequence>
<dbReference type="EMBL" id="BAAAQM010000031">
    <property type="protein sequence ID" value="GAA1983243.1"/>
    <property type="molecule type" value="Genomic_DNA"/>
</dbReference>
<accession>A0ABP5DS99</accession>
<organism evidence="1 2">
    <name type="scientific">Catenulispora subtropica</name>
    <dbReference type="NCBI Taxonomy" id="450798"/>
    <lineage>
        <taxon>Bacteria</taxon>
        <taxon>Bacillati</taxon>
        <taxon>Actinomycetota</taxon>
        <taxon>Actinomycetes</taxon>
        <taxon>Catenulisporales</taxon>
        <taxon>Catenulisporaceae</taxon>
        <taxon>Catenulispora</taxon>
    </lineage>
</organism>
<comment type="caution">
    <text evidence="1">The sequence shown here is derived from an EMBL/GenBank/DDBJ whole genome shotgun (WGS) entry which is preliminary data.</text>
</comment>
<protein>
    <submittedName>
        <fullName evidence="1">DUF2064 domain-containing protein</fullName>
    </submittedName>
</protein>
<name>A0ABP5DS99_9ACTN</name>
<evidence type="ECO:0000313" key="1">
    <source>
        <dbReference type="EMBL" id="GAA1983243.1"/>
    </source>
</evidence>
<dbReference type="Pfam" id="PF09837">
    <property type="entry name" value="DUF2064"/>
    <property type="match status" value="1"/>
</dbReference>
<reference evidence="2" key="1">
    <citation type="journal article" date="2019" name="Int. J. Syst. Evol. Microbiol.">
        <title>The Global Catalogue of Microorganisms (GCM) 10K type strain sequencing project: providing services to taxonomists for standard genome sequencing and annotation.</title>
        <authorList>
            <consortium name="The Broad Institute Genomics Platform"/>
            <consortium name="The Broad Institute Genome Sequencing Center for Infectious Disease"/>
            <person name="Wu L."/>
            <person name="Ma J."/>
        </authorList>
    </citation>
    <scope>NUCLEOTIDE SEQUENCE [LARGE SCALE GENOMIC DNA]</scope>
    <source>
        <strain evidence="2">JCM 16013</strain>
    </source>
</reference>
<dbReference type="Proteomes" id="UP001499854">
    <property type="component" value="Unassembled WGS sequence"/>
</dbReference>
<dbReference type="RefSeq" id="WP_344659649.1">
    <property type="nucleotide sequence ID" value="NZ_BAAAQM010000031.1"/>
</dbReference>
<dbReference type="SUPFAM" id="SSF53448">
    <property type="entry name" value="Nucleotide-diphospho-sugar transferases"/>
    <property type="match status" value="1"/>
</dbReference>
<dbReference type="InterPro" id="IPR018641">
    <property type="entry name" value="Trfase_1_rSAM/seldom-assoc"/>
</dbReference>
<evidence type="ECO:0000313" key="2">
    <source>
        <dbReference type="Proteomes" id="UP001499854"/>
    </source>
</evidence>
<keyword evidence="2" id="KW-1185">Reference proteome</keyword>
<dbReference type="InterPro" id="IPR029044">
    <property type="entry name" value="Nucleotide-diphossugar_trans"/>
</dbReference>
<dbReference type="PANTHER" id="PTHR36529:SF1">
    <property type="entry name" value="GLYCOSYLTRANSFERASE"/>
    <property type="match status" value="1"/>
</dbReference>
<dbReference type="PANTHER" id="PTHR36529">
    <property type="entry name" value="SLL1095 PROTEIN"/>
    <property type="match status" value="1"/>
</dbReference>
<dbReference type="Gene3D" id="3.90.550.10">
    <property type="entry name" value="Spore Coat Polysaccharide Biosynthesis Protein SpsA, Chain A"/>
    <property type="match status" value="1"/>
</dbReference>
<gene>
    <name evidence="1" type="ORF">GCM10009838_51150</name>
</gene>
<proteinExistence type="predicted"/>